<feature type="region of interest" description="Disordered" evidence="1">
    <location>
        <begin position="35"/>
        <end position="56"/>
    </location>
</feature>
<comment type="caution">
    <text evidence="2">The sequence shown here is derived from an EMBL/GenBank/DDBJ whole genome shotgun (WGS) entry which is preliminary data.</text>
</comment>
<reference evidence="2" key="1">
    <citation type="submission" date="2013-05" db="EMBL/GenBank/DDBJ databases">
        <authorList>
            <person name="Yim A.K.Y."/>
            <person name="Chan T.F."/>
            <person name="Ji K.M."/>
            <person name="Liu X.Y."/>
            <person name="Zhou J.W."/>
            <person name="Li R.Q."/>
            <person name="Yang K.Y."/>
            <person name="Li J."/>
            <person name="Li M."/>
            <person name="Law P.T.W."/>
            <person name="Wu Y.L."/>
            <person name="Cai Z.L."/>
            <person name="Qin H."/>
            <person name="Bao Y."/>
            <person name="Leung R.K.K."/>
            <person name="Ng P.K.S."/>
            <person name="Zou J."/>
            <person name="Zhong X.J."/>
            <person name="Ran P.X."/>
            <person name="Zhong N.S."/>
            <person name="Liu Z.G."/>
            <person name="Tsui S.K.W."/>
        </authorList>
    </citation>
    <scope>NUCLEOTIDE SEQUENCE</scope>
    <source>
        <strain evidence="2">Derf</strain>
        <tissue evidence="2">Whole organism</tissue>
    </source>
</reference>
<feature type="compositionally biased region" description="Polar residues" evidence="1">
    <location>
        <begin position="35"/>
        <end position="50"/>
    </location>
</feature>
<proteinExistence type="predicted"/>
<protein>
    <submittedName>
        <fullName evidence="2">Uncharacterized protein</fullName>
    </submittedName>
</protein>
<evidence type="ECO:0000256" key="1">
    <source>
        <dbReference type="SAM" id="MobiDB-lite"/>
    </source>
</evidence>
<dbReference type="EMBL" id="ASGP02000002">
    <property type="protein sequence ID" value="KAH9521389.1"/>
    <property type="molecule type" value="Genomic_DNA"/>
</dbReference>
<organism evidence="2 3">
    <name type="scientific">Dermatophagoides farinae</name>
    <name type="common">American house dust mite</name>
    <dbReference type="NCBI Taxonomy" id="6954"/>
    <lineage>
        <taxon>Eukaryota</taxon>
        <taxon>Metazoa</taxon>
        <taxon>Ecdysozoa</taxon>
        <taxon>Arthropoda</taxon>
        <taxon>Chelicerata</taxon>
        <taxon>Arachnida</taxon>
        <taxon>Acari</taxon>
        <taxon>Acariformes</taxon>
        <taxon>Sarcoptiformes</taxon>
        <taxon>Astigmata</taxon>
        <taxon>Psoroptidia</taxon>
        <taxon>Analgoidea</taxon>
        <taxon>Pyroglyphidae</taxon>
        <taxon>Dermatophagoidinae</taxon>
        <taxon>Dermatophagoides</taxon>
    </lineage>
</organism>
<gene>
    <name evidence="2" type="ORF">DERF_005051</name>
</gene>
<name>A0A922I372_DERFA</name>
<dbReference type="AlphaFoldDB" id="A0A922I372"/>
<keyword evidence="3" id="KW-1185">Reference proteome</keyword>
<reference evidence="2" key="2">
    <citation type="journal article" date="2022" name="Res Sq">
        <title>Comparative Genomics Reveals Insights into the Divergent Evolution of Astigmatic Mites and Household Pest Adaptations.</title>
        <authorList>
            <person name="Xiong Q."/>
            <person name="Wan A.T.-Y."/>
            <person name="Liu X.-Y."/>
            <person name="Fung C.S.-H."/>
            <person name="Xiao X."/>
            <person name="Malainual N."/>
            <person name="Hou J."/>
            <person name="Wang L."/>
            <person name="Wang M."/>
            <person name="Yang K."/>
            <person name="Cui Y."/>
            <person name="Leung E."/>
            <person name="Nong W."/>
            <person name="Shin S.-K."/>
            <person name="Au S."/>
            <person name="Jeong K.Y."/>
            <person name="Chew F.T."/>
            <person name="Hui J."/>
            <person name="Leung T.F."/>
            <person name="Tungtrongchitr A."/>
            <person name="Zhong N."/>
            <person name="Liu Z."/>
            <person name="Tsui S."/>
        </authorList>
    </citation>
    <scope>NUCLEOTIDE SEQUENCE</scope>
    <source>
        <strain evidence="2">Derf</strain>
        <tissue evidence="2">Whole organism</tissue>
    </source>
</reference>
<accession>A0A922I372</accession>
<evidence type="ECO:0000313" key="2">
    <source>
        <dbReference type="EMBL" id="KAH9521389.1"/>
    </source>
</evidence>
<evidence type="ECO:0000313" key="3">
    <source>
        <dbReference type="Proteomes" id="UP000790347"/>
    </source>
</evidence>
<sequence length="108" mass="11432">MPSSVHCRKPPVEYRSPPTSGIDCHILSIETSVATTASTSNQPSNGSNKQWCLREPPTGLLSHGSTGAVSYSGVNATVTAPGTRLQRWPTIGFHLLAKLPPITIIVVV</sequence>
<dbReference type="Proteomes" id="UP000790347">
    <property type="component" value="Unassembled WGS sequence"/>
</dbReference>